<dbReference type="CDD" id="cd00544">
    <property type="entry name" value="CobU"/>
    <property type="match status" value="1"/>
</dbReference>
<accession>A0A645DS39</accession>
<evidence type="ECO:0000256" key="5">
    <source>
        <dbReference type="ARBA" id="ARBA00004692"/>
    </source>
</evidence>
<evidence type="ECO:0000256" key="14">
    <source>
        <dbReference type="ARBA" id="ARBA00022840"/>
    </source>
</evidence>
<dbReference type="GO" id="GO:0005525">
    <property type="term" value="F:GTP binding"/>
    <property type="evidence" value="ECO:0007669"/>
    <property type="project" value="UniProtKB-KW"/>
</dbReference>
<proteinExistence type="inferred from homology"/>
<evidence type="ECO:0000256" key="6">
    <source>
        <dbReference type="ARBA" id="ARBA00005159"/>
    </source>
</evidence>
<comment type="caution">
    <text evidence="18">The sequence shown here is derived from an EMBL/GenBank/DDBJ whole genome shotgun (WGS) entry which is preliminary data.</text>
</comment>
<comment type="catalytic activity">
    <reaction evidence="2">
        <text>adenosylcob(III)inamide phosphate + GTP + H(+) = adenosylcob(III)inamide-GDP + diphosphate</text>
        <dbReference type="Rhea" id="RHEA:22712"/>
        <dbReference type="ChEBI" id="CHEBI:15378"/>
        <dbReference type="ChEBI" id="CHEBI:33019"/>
        <dbReference type="ChEBI" id="CHEBI:37565"/>
        <dbReference type="ChEBI" id="CHEBI:58502"/>
        <dbReference type="ChEBI" id="CHEBI:60487"/>
        <dbReference type="EC" id="2.7.7.62"/>
    </reaction>
</comment>
<dbReference type="PANTHER" id="PTHR34848:SF1">
    <property type="entry name" value="BIFUNCTIONAL ADENOSYLCOBALAMIN BIOSYNTHESIS PROTEIN COBU"/>
    <property type="match status" value="1"/>
</dbReference>
<comment type="pathway">
    <text evidence="6">Cofactor biosynthesis; adenosylcobalamin biosynthesis; adenosylcobalamin from cob(II)yrinate a,c-diamide: step 5/7.</text>
</comment>
<evidence type="ECO:0000256" key="7">
    <source>
        <dbReference type="ARBA" id="ARBA00007490"/>
    </source>
</evidence>
<comment type="function">
    <text evidence="4">Catalyzes ATP-dependent phosphorylation of adenosylcobinamide and addition of GMP to adenosylcobinamide phosphate.</text>
</comment>
<evidence type="ECO:0000256" key="13">
    <source>
        <dbReference type="ARBA" id="ARBA00022777"/>
    </source>
</evidence>
<evidence type="ECO:0000313" key="18">
    <source>
        <dbReference type="EMBL" id="MPM92147.1"/>
    </source>
</evidence>
<dbReference type="EC" id="2.7.7.62" evidence="9"/>
<dbReference type="NCBIfam" id="NF004469">
    <property type="entry name" value="PRK05800.1"/>
    <property type="match status" value="1"/>
</dbReference>
<comment type="catalytic activity">
    <reaction evidence="3">
        <text>adenosylcob(III)inamide + GTP = adenosylcob(III)inamide phosphate + GDP + H(+)</text>
        <dbReference type="Rhea" id="RHEA:15765"/>
        <dbReference type="ChEBI" id="CHEBI:2480"/>
        <dbReference type="ChEBI" id="CHEBI:15378"/>
        <dbReference type="ChEBI" id="CHEBI:37565"/>
        <dbReference type="ChEBI" id="CHEBI:58189"/>
        <dbReference type="ChEBI" id="CHEBI:58502"/>
        <dbReference type="EC" id="2.7.1.156"/>
    </reaction>
</comment>
<dbReference type="SUPFAM" id="SSF52540">
    <property type="entry name" value="P-loop containing nucleoside triphosphate hydrolases"/>
    <property type="match status" value="1"/>
</dbReference>
<dbReference type="InterPro" id="IPR003203">
    <property type="entry name" value="CobU/CobP"/>
</dbReference>
<name>A0A645DS39_9ZZZZ</name>
<keyword evidence="13" id="KW-0418">Kinase</keyword>
<keyword evidence="12" id="KW-0547">Nucleotide-binding</keyword>
<evidence type="ECO:0000256" key="17">
    <source>
        <dbReference type="ARBA" id="ARBA00030571"/>
    </source>
</evidence>
<dbReference type="Gene3D" id="3.40.50.300">
    <property type="entry name" value="P-loop containing nucleotide triphosphate hydrolases"/>
    <property type="match status" value="1"/>
</dbReference>
<gene>
    <name evidence="18" type="primary">cobP_9</name>
    <name evidence="18" type="ORF">SDC9_139282</name>
</gene>
<reference evidence="18" key="1">
    <citation type="submission" date="2019-08" db="EMBL/GenBank/DDBJ databases">
        <authorList>
            <person name="Kucharzyk K."/>
            <person name="Murdoch R.W."/>
            <person name="Higgins S."/>
            <person name="Loffler F."/>
        </authorList>
    </citation>
    <scope>NUCLEOTIDE SEQUENCE</scope>
</reference>
<dbReference type="EC" id="2.7.1.156" evidence="8"/>
<dbReference type="AlphaFoldDB" id="A0A645DS39"/>
<dbReference type="GO" id="GO:0008820">
    <property type="term" value="F:cobinamide phosphate guanylyltransferase activity"/>
    <property type="evidence" value="ECO:0007669"/>
    <property type="project" value="UniProtKB-EC"/>
</dbReference>
<comment type="similarity">
    <text evidence="7">Belongs to the CobU/CobP family.</text>
</comment>
<evidence type="ECO:0000256" key="15">
    <source>
        <dbReference type="ARBA" id="ARBA00023134"/>
    </source>
</evidence>
<dbReference type="GO" id="GO:0009236">
    <property type="term" value="P:cobalamin biosynthetic process"/>
    <property type="evidence" value="ECO:0007669"/>
    <property type="project" value="UniProtKB-KW"/>
</dbReference>
<organism evidence="18">
    <name type="scientific">bioreactor metagenome</name>
    <dbReference type="NCBI Taxonomy" id="1076179"/>
    <lineage>
        <taxon>unclassified sequences</taxon>
        <taxon>metagenomes</taxon>
        <taxon>ecological metagenomes</taxon>
    </lineage>
</organism>
<dbReference type="GO" id="GO:0005524">
    <property type="term" value="F:ATP binding"/>
    <property type="evidence" value="ECO:0007669"/>
    <property type="project" value="UniProtKB-KW"/>
</dbReference>
<keyword evidence="15" id="KW-0342">GTP-binding</keyword>
<evidence type="ECO:0000256" key="1">
    <source>
        <dbReference type="ARBA" id="ARBA00000312"/>
    </source>
</evidence>
<keyword evidence="11 18" id="KW-0808">Transferase</keyword>
<comment type="catalytic activity">
    <reaction evidence="1">
        <text>adenosylcob(III)inamide + ATP = adenosylcob(III)inamide phosphate + ADP + H(+)</text>
        <dbReference type="Rhea" id="RHEA:15769"/>
        <dbReference type="ChEBI" id="CHEBI:2480"/>
        <dbReference type="ChEBI" id="CHEBI:15378"/>
        <dbReference type="ChEBI" id="CHEBI:30616"/>
        <dbReference type="ChEBI" id="CHEBI:58502"/>
        <dbReference type="ChEBI" id="CHEBI:456216"/>
        <dbReference type="EC" id="2.7.1.156"/>
    </reaction>
</comment>
<evidence type="ECO:0000256" key="11">
    <source>
        <dbReference type="ARBA" id="ARBA00022679"/>
    </source>
</evidence>
<evidence type="ECO:0000256" key="2">
    <source>
        <dbReference type="ARBA" id="ARBA00000711"/>
    </source>
</evidence>
<protein>
    <recommendedName>
        <fullName evidence="16">Adenosylcobinamide kinase</fullName>
        <ecNumber evidence="8">2.7.1.156</ecNumber>
        <ecNumber evidence="9">2.7.7.62</ecNumber>
    </recommendedName>
    <alternativeName>
        <fullName evidence="17">Adenosylcobinamide-phosphate guanylyltransferase</fullName>
    </alternativeName>
</protein>
<evidence type="ECO:0000256" key="12">
    <source>
        <dbReference type="ARBA" id="ARBA00022741"/>
    </source>
</evidence>
<dbReference type="GO" id="GO:0043752">
    <property type="term" value="F:adenosylcobinamide kinase activity"/>
    <property type="evidence" value="ECO:0007669"/>
    <property type="project" value="UniProtKB-EC"/>
</dbReference>
<dbReference type="PANTHER" id="PTHR34848">
    <property type="match status" value="1"/>
</dbReference>
<sequence>MSNFALITGGARSGKSSFAELLAAHPGKPVIYIATAQVLDDEMALRVKKHRLQRPSDWQLIEEPFDIQAALNEIRDEDSVVLLDCVTIWLSNLMLKSLGSNSESSYPDTLSPEAEEEIMAQVREAASLAKEITPQVIMVTNEVGQGIVPDNPMARSYRDLAGRANQLLAHYAHQVFWVVAGYPIEVKQNGQELLDSLKPQQERLL</sequence>
<evidence type="ECO:0000256" key="9">
    <source>
        <dbReference type="ARBA" id="ARBA00012523"/>
    </source>
</evidence>
<evidence type="ECO:0000256" key="8">
    <source>
        <dbReference type="ARBA" id="ARBA00012016"/>
    </source>
</evidence>
<comment type="pathway">
    <text evidence="5">Cofactor biosynthesis; adenosylcobalamin biosynthesis; adenosylcobalamin from cob(II)yrinate a,c-diamide: step 6/7.</text>
</comment>
<dbReference type="PIRSF" id="PIRSF006135">
    <property type="entry name" value="CobU"/>
    <property type="match status" value="1"/>
</dbReference>
<dbReference type="Pfam" id="PF02283">
    <property type="entry name" value="CobU"/>
    <property type="match status" value="1"/>
</dbReference>
<keyword evidence="10" id="KW-0169">Cobalamin biosynthesis</keyword>
<evidence type="ECO:0000256" key="16">
    <source>
        <dbReference type="ARBA" id="ARBA00029570"/>
    </source>
</evidence>
<keyword evidence="14" id="KW-0067">ATP-binding</keyword>
<evidence type="ECO:0000256" key="4">
    <source>
        <dbReference type="ARBA" id="ARBA00003889"/>
    </source>
</evidence>
<dbReference type="EMBL" id="VSSQ01039128">
    <property type="protein sequence ID" value="MPM92147.1"/>
    <property type="molecule type" value="Genomic_DNA"/>
</dbReference>
<evidence type="ECO:0000256" key="10">
    <source>
        <dbReference type="ARBA" id="ARBA00022573"/>
    </source>
</evidence>
<dbReference type="InterPro" id="IPR027417">
    <property type="entry name" value="P-loop_NTPase"/>
</dbReference>
<evidence type="ECO:0000256" key="3">
    <source>
        <dbReference type="ARBA" id="ARBA00001522"/>
    </source>
</evidence>